<gene>
    <name evidence="2" type="ORF">GSCOC_T00037923001</name>
</gene>
<evidence type="ECO:0000256" key="1">
    <source>
        <dbReference type="SAM" id="MobiDB-lite"/>
    </source>
</evidence>
<reference evidence="3" key="1">
    <citation type="journal article" date="2014" name="Science">
        <title>The coffee genome provides insight into the convergent evolution of caffeine biosynthesis.</title>
        <authorList>
            <person name="Denoeud F."/>
            <person name="Carretero-Paulet L."/>
            <person name="Dereeper A."/>
            <person name="Droc G."/>
            <person name="Guyot R."/>
            <person name="Pietrella M."/>
            <person name="Zheng C."/>
            <person name="Alberti A."/>
            <person name="Anthony F."/>
            <person name="Aprea G."/>
            <person name="Aury J.M."/>
            <person name="Bento P."/>
            <person name="Bernard M."/>
            <person name="Bocs S."/>
            <person name="Campa C."/>
            <person name="Cenci A."/>
            <person name="Combes M.C."/>
            <person name="Crouzillat D."/>
            <person name="Da Silva C."/>
            <person name="Daddiego L."/>
            <person name="De Bellis F."/>
            <person name="Dussert S."/>
            <person name="Garsmeur O."/>
            <person name="Gayraud T."/>
            <person name="Guignon V."/>
            <person name="Jahn K."/>
            <person name="Jamilloux V."/>
            <person name="Joet T."/>
            <person name="Labadie K."/>
            <person name="Lan T."/>
            <person name="Leclercq J."/>
            <person name="Lepelley M."/>
            <person name="Leroy T."/>
            <person name="Li L.T."/>
            <person name="Librado P."/>
            <person name="Lopez L."/>
            <person name="Munoz A."/>
            <person name="Noel B."/>
            <person name="Pallavicini A."/>
            <person name="Perrotta G."/>
            <person name="Poncet V."/>
            <person name="Pot D."/>
            <person name="Priyono X."/>
            <person name="Rigoreau M."/>
            <person name="Rouard M."/>
            <person name="Rozas J."/>
            <person name="Tranchant-Dubreuil C."/>
            <person name="VanBuren R."/>
            <person name="Zhang Q."/>
            <person name="Andrade A.C."/>
            <person name="Argout X."/>
            <person name="Bertrand B."/>
            <person name="de Kochko A."/>
            <person name="Graziosi G."/>
            <person name="Henry R.J."/>
            <person name="Jayarama X."/>
            <person name="Ming R."/>
            <person name="Nagai C."/>
            <person name="Rounsley S."/>
            <person name="Sankoff D."/>
            <person name="Giuliano G."/>
            <person name="Albert V.A."/>
            <person name="Wincker P."/>
            <person name="Lashermes P."/>
        </authorList>
    </citation>
    <scope>NUCLEOTIDE SEQUENCE [LARGE SCALE GENOMIC DNA]</scope>
    <source>
        <strain evidence="3">cv. DH200-94</strain>
    </source>
</reference>
<sequence>MMFLLDKFPKIRANELLASQKFELTIRAAHEPEFELQLTSLIDSSSNLTFFSRVKLELNSLGLSSPNSNSSPSIFKSSSGR</sequence>
<keyword evidence="3" id="KW-1185">Reference proteome</keyword>
<evidence type="ECO:0000313" key="2">
    <source>
        <dbReference type="EMBL" id="CDP13119.1"/>
    </source>
</evidence>
<proteinExistence type="predicted"/>
<dbReference type="AlphaFoldDB" id="A0A068UXZ2"/>
<name>A0A068UXZ2_COFCA</name>
<feature type="region of interest" description="Disordered" evidence="1">
    <location>
        <begin position="62"/>
        <end position="81"/>
    </location>
</feature>
<protein>
    <submittedName>
        <fullName evidence="2">Uncharacterized protein</fullName>
    </submittedName>
</protein>
<dbReference type="InParanoid" id="A0A068UXZ2"/>
<dbReference type="Proteomes" id="UP000295252">
    <property type="component" value="Chromosome I"/>
</dbReference>
<dbReference type="EMBL" id="HG739157">
    <property type="protein sequence ID" value="CDP13119.1"/>
    <property type="molecule type" value="Genomic_DNA"/>
</dbReference>
<dbReference type="Gramene" id="CDP13119">
    <property type="protein sequence ID" value="CDP13119"/>
    <property type="gene ID" value="GSCOC_T00037923001"/>
</dbReference>
<organism evidence="2 3">
    <name type="scientific">Coffea canephora</name>
    <name type="common">Robusta coffee</name>
    <dbReference type="NCBI Taxonomy" id="49390"/>
    <lineage>
        <taxon>Eukaryota</taxon>
        <taxon>Viridiplantae</taxon>
        <taxon>Streptophyta</taxon>
        <taxon>Embryophyta</taxon>
        <taxon>Tracheophyta</taxon>
        <taxon>Spermatophyta</taxon>
        <taxon>Magnoliopsida</taxon>
        <taxon>eudicotyledons</taxon>
        <taxon>Gunneridae</taxon>
        <taxon>Pentapetalae</taxon>
        <taxon>asterids</taxon>
        <taxon>lamiids</taxon>
        <taxon>Gentianales</taxon>
        <taxon>Rubiaceae</taxon>
        <taxon>Ixoroideae</taxon>
        <taxon>Gardenieae complex</taxon>
        <taxon>Bertiereae - Coffeeae clade</taxon>
        <taxon>Coffeeae</taxon>
        <taxon>Coffea</taxon>
    </lineage>
</organism>
<accession>A0A068UXZ2</accession>
<evidence type="ECO:0000313" key="3">
    <source>
        <dbReference type="Proteomes" id="UP000295252"/>
    </source>
</evidence>